<proteinExistence type="predicted"/>
<gene>
    <name evidence="1" type="ORF">TM448A04708_0002</name>
</gene>
<protein>
    <submittedName>
        <fullName evidence="1">Uncharacterized protein</fullName>
    </submittedName>
</protein>
<dbReference type="EMBL" id="MT144503">
    <property type="protein sequence ID" value="QJA54396.1"/>
    <property type="molecule type" value="Genomic_DNA"/>
</dbReference>
<name>A0A6H2A2H7_9ZZZZ</name>
<evidence type="ECO:0000313" key="1">
    <source>
        <dbReference type="EMBL" id="QJA54396.1"/>
    </source>
</evidence>
<sequence length="54" mass="6168">MAQLVKVLKGKCPVCNSTVLRYREYNQGSKSEYIECIKCGKLFPEWNKRKGGEG</sequence>
<reference evidence="1" key="1">
    <citation type="submission" date="2020-03" db="EMBL/GenBank/DDBJ databases">
        <title>The deep terrestrial virosphere.</title>
        <authorList>
            <person name="Holmfeldt K."/>
            <person name="Nilsson E."/>
            <person name="Simone D."/>
            <person name="Lopez-Fernandez M."/>
            <person name="Wu X."/>
            <person name="de Brujin I."/>
            <person name="Lundin D."/>
            <person name="Andersson A."/>
            <person name="Bertilsson S."/>
            <person name="Dopson M."/>
        </authorList>
    </citation>
    <scope>NUCLEOTIDE SEQUENCE</scope>
    <source>
        <strain evidence="1">TM448A04708</strain>
    </source>
</reference>
<accession>A0A6H2A2H7</accession>
<dbReference type="AlphaFoldDB" id="A0A6H2A2H7"/>
<organism evidence="1">
    <name type="scientific">viral metagenome</name>
    <dbReference type="NCBI Taxonomy" id="1070528"/>
    <lineage>
        <taxon>unclassified sequences</taxon>
        <taxon>metagenomes</taxon>
        <taxon>organismal metagenomes</taxon>
    </lineage>
</organism>